<keyword evidence="3" id="KW-1185">Reference proteome</keyword>
<reference evidence="2 3" key="1">
    <citation type="submission" date="2020-12" db="EMBL/GenBank/DDBJ databases">
        <title>Geomonas sp. Red259, isolated from paddy soil.</title>
        <authorList>
            <person name="Xu Z."/>
            <person name="Zhang Z."/>
            <person name="Masuda Y."/>
            <person name="Itoh H."/>
            <person name="Senoo K."/>
        </authorList>
    </citation>
    <scope>NUCLEOTIDE SEQUENCE [LARGE SCALE GENOMIC DNA]</scope>
    <source>
        <strain evidence="2 3">Red259</strain>
    </source>
</reference>
<keyword evidence="2" id="KW-0548">Nucleotidyltransferase</keyword>
<dbReference type="GO" id="GO:0003964">
    <property type="term" value="F:RNA-directed DNA polymerase activity"/>
    <property type="evidence" value="ECO:0007669"/>
    <property type="project" value="UniProtKB-KW"/>
</dbReference>
<dbReference type="InterPro" id="IPR000477">
    <property type="entry name" value="RT_dom"/>
</dbReference>
<accession>A0ABS0YMP1</accession>
<keyword evidence="2" id="KW-0808">Transferase</keyword>
<dbReference type="Pfam" id="PF00078">
    <property type="entry name" value="RVT_1"/>
    <property type="match status" value="1"/>
</dbReference>
<dbReference type="SUPFAM" id="SSF56672">
    <property type="entry name" value="DNA/RNA polymerases"/>
    <property type="match status" value="1"/>
</dbReference>
<gene>
    <name evidence="2" type="ORF">JFN90_02600</name>
</gene>
<sequence length="427" mass="48532">MTTGKAAPTAAWFRVRGYPHFDHKISESVASAYVTVPTKVATHSFYPFLSYQMITPRYKKDQGKVEDKSRPIRYAAHLDSHIFAYYANTLLGSYEKYICGKPLSKSVLAYRKLNKSNIEFADQAFNDIQSLGDCVTLCFDVTGFFDNLPHSVIKEKWGEIIGSANLPDDHYAVYKAITKFSWADRGDVYKMLSINPKGAYRIKGALCTPAVFRTDIRKKGLISRNNELKGIPQGSPISAVLSNIAMISFDERVSQFASDVGGLYRRYCDDILIACPVEHEREAIGVINDEIEKLGLSINNDKTEKTYFSQDGEGALTADTPMQYLGFKFDGKKKFLRSKTLSRYWRRLKTGVRSATKAAKAAKKRGENGQVFKQELYEKFTHLGKNNFVRYAYRASDKMNEEAIKRQLRNHWEKLQQELEKEAISAK</sequence>
<dbReference type="EMBL" id="JAEMHK010000001">
    <property type="protein sequence ID" value="MBJ6799022.1"/>
    <property type="molecule type" value="Genomic_DNA"/>
</dbReference>
<dbReference type="NCBIfam" id="NF041746">
    <property type="entry name" value="Drt2"/>
    <property type="match status" value="1"/>
</dbReference>
<dbReference type="CDD" id="cd01651">
    <property type="entry name" value="RT_G2_intron"/>
    <property type="match status" value="1"/>
</dbReference>
<dbReference type="InterPro" id="IPR043502">
    <property type="entry name" value="DNA/RNA_pol_sf"/>
</dbReference>
<name>A0ABS0YMP1_9BACT</name>
<protein>
    <submittedName>
        <fullName evidence="2">Group II intron reverse transcriptase domain-containing protein</fullName>
    </submittedName>
</protein>
<comment type="caution">
    <text evidence="2">The sequence shown here is derived from an EMBL/GenBank/DDBJ whole genome shotgun (WGS) entry which is preliminary data.</text>
</comment>
<evidence type="ECO:0000313" key="3">
    <source>
        <dbReference type="Proteomes" id="UP000641025"/>
    </source>
</evidence>
<evidence type="ECO:0000313" key="2">
    <source>
        <dbReference type="EMBL" id="MBJ6799022.1"/>
    </source>
</evidence>
<evidence type="ECO:0000259" key="1">
    <source>
        <dbReference type="PROSITE" id="PS50878"/>
    </source>
</evidence>
<organism evidence="2 3">
    <name type="scientific">Geomonas propionica</name>
    <dbReference type="NCBI Taxonomy" id="2798582"/>
    <lineage>
        <taxon>Bacteria</taxon>
        <taxon>Pseudomonadati</taxon>
        <taxon>Thermodesulfobacteriota</taxon>
        <taxon>Desulfuromonadia</taxon>
        <taxon>Geobacterales</taxon>
        <taxon>Geobacteraceae</taxon>
        <taxon>Geomonas</taxon>
    </lineage>
</organism>
<keyword evidence="2" id="KW-0695">RNA-directed DNA polymerase</keyword>
<dbReference type="Proteomes" id="UP000641025">
    <property type="component" value="Unassembled WGS sequence"/>
</dbReference>
<proteinExistence type="predicted"/>
<feature type="domain" description="Reverse transcriptase" evidence="1">
    <location>
        <begin position="1"/>
        <end position="329"/>
    </location>
</feature>
<dbReference type="PROSITE" id="PS50878">
    <property type="entry name" value="RT_POL"/>
    <property type="match status" value="1"/>
</dbReference>
<dbReference type="RefSeq" id="WP_199393533.1">
    <property type="nucleotide sequence ID" value="NZ_JAEMHK010000001.1"/>
</dbReference>